<proteinExistence type="predicted"/>
<comment type="caution">
    <text evidence="4">The sequence shown here is derived from an EMBL/GenBank/DDBJ whole genome shotgun (WGS) entry which is preliminary data.</text>
</comment>
<evidence type="ECO:0000313" key="5">
    <source>
        <dbReference type="Proteomes" id="UP001269081"/>
    </source>
</evidence>
<dbReference type="Proteomes" id="UP001269081">
    <property type="component" value="Unassembled WGS sequence"/>
</dbReference>
<dbReference type="PANTHER" id="PTHR43628:SF1">
    <property type="entry name" value="CHITIN SYNTHASE REGULATORY FACTOR 2-RELATED"/>
    <property type="match status" value="1"/>
</dbReference>
<feature type="chain" id="PRO_5046904251" description="Secretion system C-terminal sorting domain-containing protein" evidence="2">
    <location>
        <begin position="20"/>
        <end position="510"/>
    </location>
</feature>
<dbReference type="InterPro" id="IPR011990">
    <property type="entry name" value="TPR-like_helical_dom_sf"/>
</dbReference>
<dbReference type="PANTHER" id="PTHR43628">
    <property type="entry name" value="ACTIVATOR OF C KINASE PROTEIN 1-RELATED"/>
    <property type="match status" value="1"/>
</dbReference>
<sequence>MRKKLLALAGCLSSLIGFAQNDCAETTKLAQMYLLGTAKTKPDYAKVYSAMQDCAAQGDAESIFLSANMLLNGLGVEKDEKEAFRYMMHAASREHAEAQYLVGVFYQSGIGCKIDYVQSLLWLIRASDHNHPKAGYLIGCIALKGLGAPQNYEAAHAWFERSPDPMAKYWLGNCYYFGLGVPKDTQKAIQYYTQSNTPGSRQLLKHIANHDMEKADAATDNQLKETETPKNTAIAQGVIEKLTIETPGPQIYRLNLKDKIVNGTWEDKQVHGKTLKTKHLNGKWKGKLIELEWSGKQIMQVLPLQCEFAEQKDKVNSKWEINKTTTGSTAIWEDNTLYFDQLKMIFDWPFSDDANIKTIDWQVLSTQVEFKTINKKTYLTGNLETYNPILKEPGPPMRIILKQLEEGDDEELTDSELLALSQQKDQFIALYPNPFVNDALIAYTLDTAAMVSVNVYDLTGNPAPITLEAGIMQTAGEHHYTLDGAKLKAGMYIVKVAVGSQIYSRILIKQ</sequence>
<organism evidence="4 5">
    <name type="scientific">Flavobacterium piscis</name>
    <dbReference type="NCBI Taxonomy" id="1114874"/>
    <lineage>
        <taxon>Bacteria</taxon>
        <taxon>Pseudomonadati</taxon>
        <taxon>Bacteroidota</taxon>
        <taxon>Flavobacteriia</taxon>
        <taxon>Flavobacteriales</taxon>
        <taxon>Flavobacteriaceae</taxon>
        <taxon>Flavobacterium</taxon>
    </lineage>
</organism>
<evidence type="ECO:0000259" key="3">
    <source>
        <dbReference type="Pfam" id="PF18962"/>
    </source>
</evidence>
<dbReference type="Pfam" id="PF18962">
    <property type="entry name" value="Por_Secre_tail"/>
    <property type="match status" value="1"/>
</dbReference>
<accession>A0ABU1YE06</accession>
<protein>
    <recommendedName>
        <fullName evidence="3">Secretion system C-terminal sorting domain-containing protein</fullName>
    </recommendedName>
</protein>
<evidence type="ECO:0000313" key="4">
    <source>
        <dbReference type="EMBL" id="MDR7211651.1"/>
    </source>
</evidence>
<dbReference type="NCBIfam" id="TIGR04183">
    <property type="entry name" value="Por_Secre_tail"/>
    <property type="match status" value="1"/>
</dbReference>
<dbReference type="RefSeq" id="WP_310283008.1">
    <property type="nucleotide sequence ID" value="NZ_JAVDWQ010000014.1"/>
</dbReference>
<dbReference type="EMBL" id="JAVDWQ010000014">
    <property type="protein sequence ID" value="MDR7211651.1"/>
    <property type="molecule type" value="Genomic_DNA"/>
</dbReference>
<dbReference type="SUPFAM" id="SSF81901">
    <property type="entry name" value="HCP-like"/>
    <property type="match status" value="1"/>
</dbReference>
<dbReference type="Gene3D" id="1.25.40.10">
    <property type="entry name" value="Tetratricopeptide repeat domain"/>
    <property type="match status" value="1"/>
</dbReference>
<feature type="signal peptide" evidence="2">
    <location>
        <begin position="1"/>
        <end position="19"/>
    </location>
</feature>
<keyword evidence="5" id="KW-1185">Reference proteome</keyword>
<keyword evidence="1 2" id="KW-0732">Signal</keyword>
<name>A0ABU1YE06_9FLAO</name>
<gene>
    <name evidence="4" type="ORF">J2W48_003608</name>
</gene>
<feature type="domain" description="Secretion system C-terminal sorting" evidence="3">
    <location>
        <begin position="430"/>
        <end position="508"/>
    </location>
</feature>
<reference evidence="4 5" key="1">
    <citation type="submission" date="2023-07" db="EMBL/GenBank/DDBJ databases">
        <title>Sorghum-associated microbial communities from plants grown in Nebraska, USA.</title>
        <authorList>
            <person name="Schachtman D."/>
        </authorList>
    </citation>
    <scope>NUCLEOTIDE SEQUENCE [LARGE SCALE GENOMIC DNA]</scope>
    <source>
        <strain evidence="4 5">4129</strain>
    </source>
</reference>
<dbReference type="InterPro" id="IPR026444">
    <property type="entry name" value="Secre_tail"/>
</dbReference>
<dbReference type="InterPro" id="IPR052945">
    <property type="entry name" value="Mitotic_Regulator"/>
</dbReference>
<dbReference type="InterPro" id="IPR006597">
    <property type="entry name" value="Sel1-like"/>
</dbReference>
<dbReference type="Pfam" id="PF08238">
    <property type="entry name" value="Sel1"/>
    <property type="match status" value="5"/>
</dbReference>
<evidence type="ECO:0000256" key="1">
    <source>
        <dbReference type="ARBA" id="ARBA00022729"/>
    </source>
</evidence>
<dbReference type="SMART" id="SM00671">
    <property type="entry name" value="SEL1"/>
    <property type="match status" value="4"/>
</dbReference>
<evidence type="ECO:0000256" key="2">
    <source>
        <dbReference type="SAM" id="SignalP"/>
    </source>
</evidence>